<dbReference type="OrthoDB" id="515692at2759"/>
<dbReference type="EMBL" id="CAMXCT030001676">
    <property type="protein sequence ID" value="CAL4779471.1"/>
    <property type="molecule type" value="Genomic_DNA"/>
</dbReference>
<protein>
    <submittedName>
        <fullName evidence="2">Uncharacterized protein</fullName>
    </submittedName>
</protein>
<gene>
    <name evidence="2" type="ORF">C1SCF055_LOCUS19010</name>
</gene>
<dbReference type="AlphaFoldDB" id="A0A9P1CHN3"/>
<evidence type="ECO:0000313" key="2">
    <source>
        <dbReference type="EMBL" id="CAI3992159.1"/>
    </source>
</evidence>
<feature type="region of interest" description="Disordered" evidence="1">
    <location>
        <begin position="1"/>
        <end position="55"/>
    </location>
</feature>
<reference evidence="2" key="1">
    <citation type="submission" date="2022-10" db="EMBL/GenBank/DDBJ databases">
        <authorList>
            <person name="Chen Y."/>
            <person name="Dougan E. K."/>
            <person name="Chan C."/>
            <person name="Rhodes N."/>
            <person name="Thang M."/>
        </authorList>
    </citation>
    <scope>NUCLEOTIDE SEQUENCE</scope>
</reference>
<sequence length="112" mass="12363">AEPWERRELAPLPPPDEPPPESVETNSPTAEPSASSVEPSAMTAQPVPTPDLPAGIKKFKTTFHVKIEGKTRIFPIKLYGDKLAARKAAVTFQQRVTRMLTRCEVMKGQARI</sequence>
<name>A0A9P1CHN3_9DINO</name>
<dbReference type="EMBL" id="CAMXCT020001676">
    <property type="protein sequence ID" value="CAL1145534.1"/>
    <property type="molecule type" value="Genomic_DNA"/>
</dbReference>
<reference evidence="3" key="2">
    <citation type="submission" date="2024-04" db="EMBL/GenBank/DDBJ databases">
        <authorList>
            <person name="Chen Y."/>
            <person name="Shah S."/>
            <person name="Dougan E. K."/>
            <person name="Thang M."/>
            <person name="Chan C."/>
        </authorList>
    </citation>
    <scope>NUCLEOTIDE SEQUENCE [LARGE SCALE GENOMIC DNA]</scope>
</reference>
<feature type="compositionally biased region" description="Low complexity" evidence="1">
    <location>
        <begin position="27"/>
        <end position="41"/>
    </location>
</feature>
<dbReference type="Proteomes" id="UP001152797">
    <property type="component" value="Unassembled WGS sequence"/>
</dbReference>
<keyword evidence="4" id="KW-1185">Reference proteome</keyword>
<feature type="non-terminal residue" evidence="2">
    <location>
        <position position="112"/>
    </location>
</feature>
<organism evidence="2">
    <name type="scientific">Cladocopium goreaui</name>
    <dbReference type="NCBI Taxonomy" id="2562237"/>
    <lineage>
        <taxon>Eukaryota</taxon>
        <taxon>Sar</taxon>
        <taxon>Alveolata</taxon>
        <taxon>Dinophyceae</taxon>
        <taxon>Suessiales</taxon>
        <taxon>Symbiodiniaceae</taxon>
        <taxon>Cladocopium</taxon>
    </lineage>
</organism>
<dbReference type="EMBL" id="CAMXCT010001676">
    <property type="protein sequence ID" value="CAI3992159.1"/>
    <property type="molecule type" value="Genomic_DNA"/>
</dbReference>
<evidence type="ECO:0000313" key="4">
    <source>
        <dbReference type="Proteomes" id="UP001152797"/>
    </source>
</evidence>
<evidence type="ECO:0000313" key="3">
    <source>
        <dbReference type="EMBL" id="CAL1145534.1"/>
    </source>
</evidence>
<evidence type="ECO:0000256" key="1">
    <source>
        <dbReference type="SAM" id="MobiDB-lite"/>
    </source>
</evidence>
<accession>A0A9P1CHN3</accession>
<feature type="compositionally biased region" description="Pro residues" evidence="1">
    <location>
        <begin position="11"/>
        <end position="21"/>
    </location>
</feature>
<comment type="caution">
    <text evidence="2">The sequence shown here is derived from an EMBL/GenBank/DDBJ whole genome shotgun (WGS) entry which is preliminary data.</text>
</comment>
<proteinExistence type="predicted"/>